<keyword evidence="1" id="KW-0472">Membrane</keyword>
<dbReference type="GO" id="GO:0106435">
    <property type="term" value="F:carboxylesterase activity"/>
    <property type="evidence" value="ECO:0007669"/>
    <property type="project" value="UniProtKB-EC"/>
</dbReference>
<sequence length="325" mass="37125">MVLRKISLLALSALSIFFTAILHPLFILAVLFFLILLFNWTDFFYREDPRYSQTDLSRLMDGEAGPIELDNSSDKAVIFVHGFPSTPKTYKYVAPIAADSGYDVFAPLLPGFGTNHDDFIKSNFSQWYAYLSDYYLEKRRKYKKLYIIGLSMGGALTLKLAEEFSGTEWAPDGISVNAAPVSLRFPRKGPGRGASLLFIRTLGWFVRHQGGKSDKWKKMEDGHNEWLGYQGQFPRQVYSLKMAVYKIRKDLSKISVPVIAFQAPDDSTVDFTNLSLIENGVSSKIKSFNRLDYTGYYNTSHALFLYESIREKLIRHILDFFEGLE</sequence>
<evidence type="ECO:0000313" key="4">
    <source>
        <dbReference type="Proteomes" id="UP000587760"/>
    </source>
</evidence>
<dbReference type="RefSeq" id="WP_184747397.1">
    <property type="nucleotide sequence ID" value="NZ_JACHGJ010000005.1"/>
</dbReference>
<evidence type="ECO:0000256" key="1">
    <source>
        <dbReference type="SAM" id="Phobius"/>
    </source>
</evidence>
<dbReference type="EMBL" id="JACHGJ010000005">
    <property type="protein sequence ID" value="MBB6481153.1"/>
    <property type="molecule type" value="Genomic_DNA"/>
</dbReference>
<feature type="domain" description="AB hydrolase-1" evidence="2">
    <location>
        <begin position="77"/>
        <end position="207"/>
    </location>
</feature>
<feature type="transmembrane region" description="Helical" evidence="1">
    <location>
        <begin position="6"/>
        <end position="38"/>
    </location>
</feature>
<dbReference type="InterPro" id="IPR000073">
    <property type="entry name" value="AB_hydrolase_1"/>
</dbReference>
<keyword evidence="3" id="KW-0378">Hydrolase</keyword>
<reference evidence="3 4" key="1">
    <citation type="submission" date="2020-08" db="EMBL/GenBank/DDBJ databases">
        <title>Genomic Encyclopedia of Type Strains, Phase IV (KMG-IV): sequencing the most valuable type-strain genomes for metagenomic binning, comparative biology and taxonomic classification.</title>
        <authorList>
            <person name="Goeker M."/>
        </authorList>
    </citation>
    <scope>NUCLEOTIDE SEQUENCE [LARGE SCALE GENOMIC DNA]</scope>
    <source>
        <strain evidence="3 4">DSM 2461</strain>
    </source>
</reference>
<accession>A0A841RB47</accession>
<evidence type="ECO:0000313" key="3">
    <source>
        <dbReference type="EMBL" id="MBB6481153.1"/>
    </source>
</evidence>
<keyword evidence="1" id="KW-1133">Transmembrane helix</keyword>
<dbReference type="EC" id="3.1.1.1" evidence="3"/>
<dbReference type="Proteomes" id="UP000587760">
    <property type="component" value="Unassembled WGS sequence"/>
</dbReference>
<dbReference type="InterPro" id="IPR051044">
    <property type="entry name" value="MAG_DAG_Lipase"/>
</dbReference>
<dbReference type="InterPro" id="IPR029058">
    <property type="entry name" value="AB_hydrolase_fold"/>
</dbReference>
<proteinExistence type="predicted"/>
<keyword evidence="1" id="KW-0812">Transmembrane</keyword>
<comment type="caution">
    <text evidence="3">The sequence shown here is derived from an EMBL/GenBank/DDBJ whole genome shotgun (WGS) entry which is preliminary data.</text>
</comment>
<dbReference type="Gene3D" id="3.40.50.1820">
    <property type="entry name" value="alpha/beta hydrolase"/>
    <property type="match status" value="1"/>
</dbReference>
<organism evidence="3 4">
    <name type="scientific">Spirochaeta isovalerica</name>
    <dbReference type="NCBI Taxonomy" id="150"/>
    <lineage>
        <taxon>Bacteria</taxon>
        <taxon>Pseudomonadati</taxon>
        <taxon>Spirochaetota</taxon>
        <taxon>Spirochaetia</taxon>
        <taxon>Spirochaetales</taxon>
        <taxon>Spirochaetaceae</taxon>
        <taxon>Spirochaeta</taxon>
    </lineage>
</organism>
<gene>
    <name evidence="3" type="ORF">HNR50_002826</name>
</gene>
<dbReference type="PANTHER" id="PTHR11614">
    <property type="entry name" value="PHOSPHOLIPASE-RELATED"/>
    <property type="match status" value="1"/>
</dbReference>
<keyword evidence="4" id="KW-1185">Reference proteome</keyword>
<name>A0A841RB47_9SPIO</name>
<protein>
    <submittedName>
        <fullName evidence="3">Carboxylesterase</fullName>
        <ecNumber evidence="3">3.1.1.1</ecNumber>
    </submittedName>
</protein>
<evidence type="ECO:0000259" key="2">
    <source>
        <dbReference type="Pfam" id="PF12697"/>
    </source>
</evidence>
<dbReference type="Pfam" id="PF12697">
    <property type="entry name" value="Abhydrolase_6"/>
    <property type="match status" value="1"/>
</dbReference>
<dbReference type="AlphaFoldDB" id="A0A841RB47"/>
<dbReference type="SUPFAM" id="SSF53474">
    <property type="entry name" value="alpha/beta-Hydrolases"/>
    <property type="match status" value="1"/>
</dbReference>